<keyword evidence="1" id="KW-0472">Membrane</keyword>
<evidence type="ECO:0000313" key="3">
    <source>
        <dbReference type="Proteomes" id="UP000029453"/>
    </source>
</evidence>
<accession>M9M053</accession>
<evidence type="ECO:0000256" key="1">
    <source>
        <dbReference type="SAM" id="Phobius"/>
    </source>
</evidence>
<reference evidence="2 3" key="1">
    <citation type="submission" date="2012-10" db="EMBL/GenBank/DDBJ databases">
        <title>Draft Genome Sequence of Paenibacillus popilliae ATCC 14706T.</title>
        <authorList>
            <person name="Iiyama K."/>
            <person name="Mori K."/>
            <person name="Mon H."/>
            <person name="Chieda Y."/>
            <person name="Lee J.M."/>
            <person name="Kusakabe T."/>
            <person name="Tashiro K."/>
            <person name="Asano S."/>
            <person name="Yasunaga-Aoki C."/>
            <person name="Shimizu S."/>
        </authorList>
    </citation>
    <scope>NUCLEOTIDE SEQUENCE [LARGE SCALE GENOMIC DNA]</scope>
    <source>
        <strain evidence="2 3">ATCC 14706</strain>
    </source>
</reference>
<proteinExistence type="predicted"/>
<dbReference type="RefSeq" id="WP_006285484.1">
    <property type="nucleotide sequence ID" value="NZ_BALG01000071.1"/>
</dbReference>
<name>M9M053_PAEPP</name>
<comment type="caution">
    <text evidence="2">The sequence shown here is derived from an EMBL/GenBank/DDBJ whole genome shotgun (WGS) entry which is preliminary data.</text>
</comment>
<gene>
    <name evidence="2" type="ORF">PPOP_1441</name>
</gene>
<keyword evidence="1" id="KW-1133">Transmembrane helix</keyword>
<feature type="transmembrane region" description="Helical" evidence="1">
    <location>
        <begin position="15"/>
        <end position="38"/>
    </location>
</feature>
<dbReference type="InterPro" id="IPR025469">
    <property type="entry name" value="DUF4320"/>
</dbReference>
<dbReference type="Pfam" id="PF14208">
    <property type="entry name" value="DUF4320"/>
    <property type="match status" value="1"/>
</dbReference>
<sequence length="139" mass="15373">MNKALNIIKNERGDILGLGTFLGLLVATIIIFAAIEFYGMIVTYDKLKLAGEDTLELMKAQNGFNGDLGNKFYNIVEKLGLDRTKVEVTGTIGPVQRGEIIELHASTPYSFIAFRPFGQELTSDIKINLSGLARTYLRD</sequence>
<organism evidence="2 3">
    <name type="scientific">Paenibacillus popilliae ATCC 14706</name>
    <dbReference type="NCBI Taxonomy" id="1212764"/>
    <lineage>
        <taxon>Bacteria</taxon>
        <taxon>Bacillati</taxon>
        <taxon>Bacillota</taxon>
        <taxon>Bacilli</taxon>
        <taxon>Bacillales</taxon>
        <taxon>Paenibacillaceae</taxon>
        <taxon>Paenibacillus</taxon>
    </lineage>
</organism>
<keyword evidence="3" id="KW-1185">Reference proteome</keyword>
<protein>
    <submittedName>
        <fullName evidence="2">Cellobiose phosphorylase</fullName>
    </submittedName>
</protein>
<dbReference type="Proteomes" id="UP000029453">
    <property type="component" value="Unassembled WGS sequence"/>
</dbReference>
<dbReference type="EMBL" id="BALG01000071">
    <property type="protein sequence ID" value="GAC42084.1"/>
    <property type="molecule type" value="Genomic_DNA"/>
</dbReference>
<evidence type="ECO:0000313" key="2">
    <source>
        <dbReference type="EMBL" id="GAC42084.1"/>
    </source>
</evidence>
<dbReference type="OrthoDB" id="2662312at2"/>
<dbReference type="AlphaFoldDB" id="M9M053"/>
<keyword evidence="1" id="KW-0812">Transmembrane</keyword>